<dbReference type="AlphaFoldDB" id="A0AAD4LFV2"/>
<keyword evidence="1" id="KW-1133">Transmembrane helix</keyword>
<keyword evidence="3" id="KW-1185">Reference proteome</keyword>
<gene>
    <name evidence="2" type="ORF">EDB92DRAFT_2105511</name>
</gene>
<name>A0AAD4LFV2_9AGAM</name>
<sequence>MSTESTEQLTGLLGCGSYFIGILCSFVLVVQSISNCRREAATSGNALCIGDTKSAPDIDMISFMQWGLMDYERSTGVLKNGTEPLERVANWRRSTALFEKAWTIVCDGPLRWWWSEQLRLFTTKGSSTFILDAPLFRLCDPMLKQFALLPCPVCVLTKMQKRQPPHHTIHETDASEWNQWMCRREGVLVVE</sequence>
<dbReference type="EMBL" id="JAKELL010000061">
    <property type="protein sequence ID" value="KAH8985708.1"/>
    <property type="molecule type" value="Genomic_DNA"/>
</dbReference>
<protein>
    <submittedName>
        <fullName evidence="2">Uncharacterized protein</fullName>
    </submittedName>
</protein>
<evidence type="ECO:0000313" key="3">
    <source>
        <dbReference type="Proteomes" id="UP001201163"/>
    </source>
</evidence>
<feature type="transmembrane region" description="Helical" evidence="1">
    <location>
        <begin position="12"/>
        <end position="33"/>
    </location>
</feature>
<proteinExistence type="predicted"/>
<organism evidence="2 3">
    <name type="scientific">Lactarius akahatsu</name>
    <dbReference type="NCBI Taxonomy" id="416441"/>
    <lineage>
        <taxon>Eukaryota</taxon>
        <taxon>Fungi</taxon>
        <taxon>Dikarya</taxon>
        <taxon>Basidiomycota</taxon>
        <taxon>Agaricomycotina</taxon>
        <taxon>Agaricomycetes</taxon>
        <taxon>Russulales</taxon>
        <taxon>Russulaceae</taxon>
        <taxon>Lactarius</taxon>
    </lineage>
</organism>
<accession>A0AAD4LFV2</accession>
<evidence type="ECO:0000313" key="2">
    <source>
        <dbReference type="EMBL" id="KAH8985708.1"/>
    </source>
</evidence>
<comment type="caution">
    <text evidence="2">The sequence shown here is derived from an EMBL/GenBank/DDBJ whole genome shotgun (WGS) entry which is preliminary data.</text>
</comment>
<evidence type="ECO:0000256" key="1">
    <source>
        <dbReference type="SAM" id="Phobius"/>
    </source>
</evidence>
<reference evidence="2" key="1">
    <citation type="submission" date="2022-01" db="EMBL/GenBank/DDBJ databases">
        <title>Comparative genomics reveals a dynamic genome evolution in the ectomycorrhizal milk-cap (Lactarius) mushrooms.</title>
        <authorList>
            <consortium name="DOE Joint Genome Institute"/>
            <person name="Lebreton A."/>
            <person name="Tang N."/>
            <person name="Kuo A."/>
            <person name="LaButti K."/>
            <person name="Drula E."/>
            <person name="Barry K."/>
            <person name="Clum A."/>
            <person name="Lipzen A."/>
            <person name="Mousain D."/>
            <person name="Ng V."/>
            <person name="Wang R."/>
            <person name="Wang X."/>
            <person name="Dai Y."/>
            <person name="Henrissat B."/>
            <person name="Grigoriev I.V."/>
            <person name="Guerin-Laguette A."/>
            <person name="Yu F."/>
            <person name="Martin F.M."/>
        </authorList>
    </citation>
    <scope>NUCLEOTIDE SEQUENCE</scope>
    <source>
        <strain evidence="2">QP</strain>
    </source>
</reference>
<dbReference type="Proteomes" id="UP001201163">
    <property type="component" value="Unassembled WGS sequence"/>
</dbReference>
<keyword evidence="1" id="KW-0812">Transmembrane</keyword>
<keyword evidence="1" id="KW-0472">Membrane</keyword>